<dbReference type="Proteomes" id="UP000499080">
    <property type="component" value="Unassembled WGS sequence"/>
</dbReference>
<evidence type="ECO:0000256" key="1">
    <source>
        <dbReference type="SAM" id="MobiDB-lite"/>
    </source>
</evidence>
<gene>
    <name evidence="2" type="ORF">AVEN_78143_1</name>
</gene>
<accession>A0A4Y2VJB4</accession>
<name>A0A4Y2VJB4_ARAVE</name>
<evidence type="ECO:0000313" key="2">
    <source>
        <dbReference type="EMBL" id="GBO25403.1"/>
    </source>
</evidence>
<dbReference type="EMBL" id="BGPR01048403">
    <property type="protein sequence ID" value="GBO25403.1"/>
    <property type="molecule type" value="Genomic_DNA"/>
</dbReference>
<evidence type="ECO:0000313" key="3">
    <source>
        <dbReference type="Proteomes" id="UP000499080"/>
    </source>
</evidence>
<reference evidence="2 3" key="1">
    <citation type="journal article" date="2019" name="Sci. Rep.">
        <title>Orb-weaving spider Araneus ventricosus genome elucidates the spidroin gene catalogue.</title>
        <authorList>
            <person name="Kono N."/>
            <person name="Nakamura H."/>
            <person name="Ohtoshi R."/>
            <person name="Moran D.A.P."/>
            <person name="Shinohara A."/>
            <person name="Yoshida Y."/>
            <person name="Fujiwara M."/>
            <person name="Mori M."/>
            <person name="Tomita M."/>
            <person name="Arakawa K."/>
        </authorList>
    </citation>
    <scope>NUCLEOTIDE SEQUENCE [LARGE SCALE GENOMIC DNA]</scope>
</reference>
<dbReference type="AlphaFoldDB" id="A0A4Y2VJB4"/>
<protein>
    <submittedName>
        <fullName evidence="2">Uncharacterized protein</fullName>
    </submittedName>
</protein>
<proteinExistence type="predicted"/>
<organism evidence="2 3">
    <name type="scientific">Araneus ventricosus</name>
    <name type="common">Orbweaver spider</name>
    <name type="synonym">Epeira ventricosa</name>
    <dbReference type="NCBI Taxonomy" id="182803"/>
    <lineage>
        <taxon>Eukaryota</taxon>
        <taxon>Metazoa</taxon>
        <taxon>Ecdysozoa</taxon>
        <taxon>Arthropoda</taxon>
        <taxon>Chelicerata</taxon>
        <taxon>Arachnida</taxon>
        <taxon>Araneae</taxon>
        <taxon>Araneomorphae</taxon>
        <taxon>Entelegynae</taxon>
        <taxon>Araneoidea</taxon>
        <taxon>Araneidae</taxon>
        <taxon>Araneus</taxon>
    </lineage>
</organism>
<keyword evidence="3" id="KW-1185">Reference proteome</keyword>
<feature type="region of interest" description="Disordered" evidence="1">
    <location>
        <begin position="88"/>
        <end position="109"/>
    </location>
</feature>
<comment type="caution">
    <text evidence="2">The sequence shown here is derived from an EMBL/GenBank/DDBJ whole genome shotgun (WGS) entry which is preliminary data.</text>
</comment>
<feature type="compositionally biased region" description="Basic and acidic residues" evidence="1">
    <location>
        <begin position="96"/>
        <end position="109"/>
    </location>
</feature>
<sequence>MVTTLRVIELPNKQFSWMQWVGKVSGDHVDLRERRERHQEDRKIQRLQGGAHYAQFIGKVDFKVVPHNPGGNVIGKFDSTIGFKVRRLGGEQNIPGDDRHGENGDKIQE</sequence>